<protein>
    <recommendedName>
        <fullName evidence="3">Serine aminopeptidase S33 domain-containing protein</fullName>
    </recommendedName>
</protein>
<sequence length="289" mass="32593">MELNSILFPAPPPSYIVTDYPNELIWIPQEKNPKTSIPCLLLQSKKGSSKLMLYFHGNAEDIGLTYNLIDFLRNMLGIHILAAEYPGYGLYPGKANALQIIEDAETVFKFVENTLKIDTKNILIFGRSIGSGPATWLARNQNPGCLILMSAYTSIRAVVKNVAGRLAQYLVAERFKNIDCMPEILCPTFFLHGLKDKLIPYSHSQKMHELCNGLTYLHLPSEMDHNNFDIFEDLLIPLGSFLINAQIDVNPGNAGKNFISVPEEYFHIPTTQPSKKNKGRLNKFMRKFA</sequence>
<dbReference type="Proteomes" id="UP001162131">
    <property type="component" value="Unassembled WGS sequence"/>
</dbReference>
<dbReference type="InterPro" id="IPR029058">
    <property type="entry name" value="AB_hydrolase_fold"/>
</dbReference>
<evidence type="ECO:0000313" key="1">
    <source>
        <dbReference type="EMBL" id="CAG9331006.1"/>
    </source>
</evidence>
<proteinExistence type="predicted"/>
<accession>A0AAU9JXC1</accession>
<gene>
    <name evidence="1" type="ORF">BSTOLATCC_MIC52412</name>
</gene>
<name>A0AAU9JXC1_9CILI</name>
<organism evidence="1 2">
    <name type="scientific">Blepharisma stoltei</name>
    <dbReference type="NCBI Taxonomy" id="1481888"/>
    <lineage>
        <taxon>Eukaryota</taxon>
        <taxon>Sar</taxon>
        <taxon>Alveolata</taxon>
        <taxon>Ciliophora</taxon>
        <taxon>Postciliodesmatophora</taxon>
        <taxon>Heterotrichea</taxon>
        <taxon>Heterotrichida</taxon>
        <taxon>Blepharismidae</taxon>
        <taxon>Blepharisma</taxon>
    </lineage>
</organism>
<reference evidence="1" key="1">
    <citation type="submission" date="2021-09" db="EMBL/GenBank/DDBJ databases">
        <authorList>
            <consortium name="AG Swart"/>
            <person name="Singh M."/>
            <person name="Singh A."/>
            <person name="Seah K."/>
            <person name="Emmerich C."/>
        </authorList>
    </citation>
    <scope>NUCLEOTIDE SEQUENCE</scope>
    <source>
        <strain evidence="1">ATCC30299</strain>
    </source>
</reference>
<dbReference type="PANTHER" id="PTHR12277">
    <property type="entry name" value="ALPHA/BETA HYDROLASE DOMAIN-CONTAINING PROTEIN"/>
    <property type="match status" value="1"/>
</dbReference>
<dbReference type="Gene3D" id="3.40.50.1820">
    <property type="entry name" value="alpha/beta hydrolase"/>
    <property type="match status" value="1"/>
</dbReference>
<dbReference type="SUPFAM" id="SSF53474">
    <property type="entry name" value="alpha/beta-Hydrolases"/>
    <property type="match status" value="1"/>
</dbReference>
<evidence type="ECO:0008006" key="3">
    <source>
        <dbReference type="Google" id="ProtNLM"/>
    </source>
</evidence>
<dbReference type="AlphaFoldDB" id="A0AAU9JXC1"/>
<evidence type="ECO:0000313" key="2">
    <source>
        <dbReference type="Proteomes" id="UP001162131"/>
    </source>
</evidence>
<comment type="caution">
    <text evidence="1">The sequence shown here is derived from an EMBL/GenBank/DDBJ whole genome shotgun (WGS) entry which is preliminary data.</text>
</comment>
<dbReference type="PANTHER" id="PTHR12277:SF197">
    <property type="entry name" value="CHROMOSOME UNDETERMINED SCAFFOLD_38, WHOLE GENOME SHOTGUN SEQUENCE"/>
    <property type="match status" value="1"/>
</dbReference>
<dbReference type="EMBL" id="CAJZBQ010000052">
    <property type="protein sequence ID" value="CAG9331006.1"/>
    <property type="molecule type" value="Genomic_DNA"/>
</dbReference>
<keyword evidence="2" id="KW-1185">Reference proteome</keyword>